<feature type="domain" description="FERM" evidence="1">
    <location>
        <begin position="1"/>
        <end position="81"/>
    </location>
</feature>
<reference evidence="2" key="1">
    <citation type="submission" date="2020-11" db="EMBL/GenBank/DDBJ databases">
        <authorList>
            <person name="Tran Van P."/>
        </authorList>
    </citation>
    <scope>NUCLEOTIDE SEQUENCE</scope>
</reference>
<feature type="non-terminal residue" evidence="2">
    <location>
        <position position="125"/>
    </location>
</feature>
<dbReference type="SUPFAM" id="SSF50729">
    <property type="entry name" value="PH domain-like"/>
    <property type="match status" value="1"/>
</dbReference>
<evidence type="ECO:0000313" key="2">
    <source>
        <dbReference type="EMBL" id="CAD7651640.1"/>
    </source>
</evidence>
<dbReference type="SMART" id="SM01195">
    <property type="entry name" value="FA"/>
    <property type="match status" value="1"/>
</dbReference>
<organism evidence="2">
    <name type="scientific">Medioppia subpectinata</name>
    <dbReference type="NCBI Taxonomy" id="1979941"/>
    <lineage>
        <taxon>Eukaryota</taxon>
        <taxon>Metazoa</taxon>
        <taxon>Ecdysozoa</taxon>
        <taxon>Arthropoda</taxon>
        <taxon>Chelicerata</taxon>
        <taxon>Arachnida</taxon>
        <taxon>Acari</taxon>
        <taxon>Acariformes</taxon>
        <taxon>Sarcoptiformes</taxon>
        <taxon>Oribatida</taxon>
        <taxon>Brachypylina</taxon>
        <taxon>Oppioidea</taxon>
        <taxon>Oppiidae</taxon>
        <taxon>Medioppia</taxon>
    </lineage>
</organism>
<dbReference type="GO" id="GO:0005085">
    <property type="term" value="F:guanyl-nucleotide exchange factor activity"/>
    <property type="evidence" value="ECO:0007669"/>
    <property type="project" value="TreeGrafter"/>
</dbReference>
<dbReference type="Pfam" id="PF09380">
    <property type="entry name" value="FERM_C"/>
    <property type="match status" value="1"/>
</dbReference>
<dbReference type="InterPro" id="IPR014847">
    <property type="entry name" value="FA"/>
</dbReference>
<gene>
    <name evidence="2" type="ORF">OSB1V03_LOCUS23464</name>
</gene>
<dbReference type="InterPro" id="IPR000299">
    <property type="entry name" value="FERM_domain"/>
</dbReference>
<dbReference type="EMBL" id="OC913471">
    <property type="protein sequence ID" value="CAD7651640.1"/>
    <property type="molecule type" value="Genomic_DNA"/>
</dbReference>
<name>A0A7R9M197_9ACAR</name>
<keyword evidence="3" id="KW-1185">Reference proteome</keyword>
<dbReference type="FunFam" id="2.30.29.30:FF:000002">
    <property type="entry name" value="Band 4.1-like protein 5 isoform 1"/>
    <property type="match status" value="1"/>
</dbReference>
<dbReference type="OrthoDB" id="9990815at2759"/>
<dbReference type="SMART" id="SM01196">
    <property type="entry name" value="FERM_C"/>
    <property type="match status" value="1"/>
</dbReference>
<dbReference type="PANTHER" id="PTHR45858:SF5">
    <property type="entry name" value="MOESIN_EZRIN_RADIXIN HOMOLOG 1"/>
    <property type="match status" value="1"/>
</dbReference>
<dbReference type="Proteomes" id="UP000759131">
    <property type="component" value="Unassembled WGS sequence"/>
</dbReference>
<dbReference type="InterPro" id="IPR011993">
    <property type="entry name" value="PH-like_dom_sf"/>
</dbReference>
<evidence type="ECO:0000259" key="1">
    <source>
        <dbReference type="PROSITE" id="PS50057"/>
    </source>
</evidence>
<dbReference type="AlphaFoldDB" id="A0A7R9M197"/>
<protein>
    <recommendedName>
        <fullName evidence="1">FERM domain-containing protein</fullName>
    </recommendedName>
</protein>
<dbReference type="Pfam" id="PF08736">
    <property type="entry name" value="FA"/>
    <property type="match status" value="1"/>
</dbReference>
<proteinExistence type="predicted"/>
<dbReference type="InterPro" id="IPR018980">
    <property type="entry name" value="FERM_PH-like_C"/>
</dbReference>
<dbReference type="EMBL" id="CAJPIZ010058896">
    <property type="protein sequence ID" value="CAG2123519.1"/>
    <property type="molecule type" value="Genomic_DNA"/>
</dbReference>
<dbReference type="Gene3D" id="2.30.29.30">
    <property type="entry name" value="Pleckstrin-homology domain (PH domain)/Phosphotyrosine-binding domain (PTB)"/>
    <property type="match status" value="1"/>
</dbReference>
<dbReference type="PROSITE" id="PS50057">
    <property type="entry name" value="FERM_3"/>
    <property type="match status" value="1"/>
</dbReference>
<dbReference type="PANTHER" id="PTHR45858">
    <property type="entry name" value="FERM DOMAIN CONTAINING PROTEIN"/>
    <property type="match status" value="1"/>
</dbReference>
<feature type="non-terminal residue" evidence="2">
    <location>
        <position position="1"/>
    </location>
</feature>
<evidence type="ECO:0000313" key="3">
    <source>
        <dbReference type="Proteomes" id="UP000759131"/>
    </source>
</evidence>
<dbReference type="InterPro" id="IPR051835">
    <property type="entry name" value="RAC1-GEF"/>
</dbReference>
<accession>A0A7R9M197</accession>
<sequence>VPLNLSVAHLGVIVFQNQTKVNTFSWAKIRKLSFKRKRFLIKLHQEEYFGDVVEFVFEGRNECKNFWKKCIEQHSFFRCIEVKRTPKQKPKIFSRGSSFRYSGRTQQQIMEYVRQSCVKRQPFQR</sequence>